<dbReference type="Pfam" id="PF13374">
    <property type="entry name" value="TPR_10"/>
    <property type="match status" value="2"/>
</dbReference>
<name>A0ABR4A1J1_9LECA</name>
<dbReference type="SUPFAM" id="SSF52540">
    <property type="entry name" value="P-loop containing nucleoside triphosphate hydrolases"/>
    <property type="match status" value="1"/>
</dbReference>
<protein>
    <recommendedName>
        <fullName evidence="3">NB-ARC domain-containing protein</fullName>
    </recommendedName>
</protein>
<dbReference type="Proteomes" id="UP001590950">
    <property type="component" value="Unassembled WGS sequence"/>
</dbReference>
<evidence type="ECO:0000313" key="1">
    <source>
        <dbReference type="EMBL" id="KAL2039295.1"/>
    </source>
</evidence>
<dbReference type="InterPro" id="IPR029058">
    <property type="entry name" value="AB_hydrolase_fold"/>
</dbReference>
<dbReference type="Pfam" id="PF13424">
    <property type="entry name" value="TPR_12"/>
    <property type="match status" value="3"/>
</dbReference>
<dbReference type="SUPFAM" id="SSF53474">
    <property type="entry name" value="alpha/beta-Hydrolases"/>
    <property type="match status" value="1"/>
</dbReference>
<dbReference type="Gene3D" id="3.40.50.1820">
    <property type="entry name" value="alpha/beta hydrolase"/>
    <property type="match status" value="1"/>
</dbReference>
<comment type="caution">
    <text evidence="1">The sequence shown here is derived from an EMBL/GenBank/DDBJ whole genome shotgun (WGS) entry which is preliminary data.</text>
</comment>
<dbReference type="EMBL" id="JBEFKJ010000026">
    <property type="protein sequence ID" value="KAL2039295.1"/>
    <property type="molecule type" value="Genomic_DNA"/>
</dbReference>
<keyword evidence="2" id="KW-1185">Reference proteome</keyword>
<dbReference type="PANTHER" id="PTHR46082:SF6">
    <property type="entry name" value="AAA+ ATPASE DOMAIN-CONTAINING PROTEIN-RELATED"/>
    <property type="match status" value="1"/>
</dbReference>
<reference evidence="1 2" key="1">
    <citation type="submission" date="2024-09" db="EMBL/GenBank/DDBJ databases">
        <title>Rethinking Asexuality: The Enigmatic Case of Functional Sexual Genes in Lepraria (Stereocaulaceae).</title>
        <authorList>
            <person name="Doellman M."/>
            <person name="Sun Y."/>
            <person name="Barcenas-Pena A."/>
            <person name="Lumbsch H.T."/>
            <person name="Grewe F."/>
        </authorList>
    </citation>
    <scope>NUCLEOTIDE SEQUENCE [LARGE SCALE GENOMIC DNA]</scope>
    <source>
        <strain evidence="1 2">Mercado 3170</strain>
    </source>
</reference>
<accession>A0ABR4A1J1</accession>
<evidence type="ECO:0000313" key="2">
    <source>
        <dbReference type="Proteomes" id="UP001590950"/>
    </source>
</evidence>
<proteinExistence type="predicted"/>
<dbReference type="Gene3D" id="3.40.50.300">
    <property type="entry name" value="P-loop containing nucleotide triphosphate hydrolases"/>
    <property type="match status" value="1"/>
</dbReference>
<gene>
    <name evidence="1" type="ORF">N7G274_007963</name>
</gene>
<dbReference type="Gene3D" id="1.25.40.10">
    <property type="entry name" value="Tetratricopeptide repeat domain"/>
    <property type="match status" value="2"/>
</dbReference>
<dbReference type="InterPro" id="IPR011990">
    <property type="entry name" value="TPR-like_helical_dom_sf"/>
</dbReference>
<dbReference type="InterPro" id="IPR027417">
    <property type="entry name" value="P-loop_NTPase"/>
</dbReference>
<dbReference type="SUPFAM" id="SSF48452">
    <property type="entry name" value="TPR-like"/>
    <property type="match status" value="2"/>
</dbReference>
<dbReference type="PANTHER" id="PTHR46082">
    <property type="entry name" value="ATP/GTP-BINDING PROTEIN-RELATED"/>
    <property type="match status" value="1"/>
</dbReference>
<sequence length="1148" mass="129106">MTSWGLRSLYTPTVGSRQDALYVDIVAVHGLEGDQLETWTDPQAGTLWLRDLLPFETLPSRVLVFGYKADASAFFGDDSANRILQHAHTLVAELEANRALSNATERPIIFICHGLGGVLVKKALAYAATRTSNKVEHLYSIYISTYGILFMGTPHNGMEHTAWHLMAHVPRATDSTLSDLSKAMTRNSETLQNITDQFAPLVKQFHIFFFWEGVETDSGHHKGYVVREDSAAPIWDNTERSALHVTHSQMCKFANRNSTDFRLVLAALLRYARDAPGTIGPRWTSARRFLATQRSMEAAELIGFDAHNNNTPYICQSPTINEGDGHRKIKNKYFHVPHNVSSIFTGRDVVTRMLRNKILESSKTSSPHQQKRFVLYGLGGSGKTQLCLKFVQDNRESFWAIFWVDASSVANAERALSQIGRLGGLGETPDAGLYWLTSLEVPWLLVIDNADDPTVDYSRFFPAGERGHILVTSRNSDCKIHATIGCYEFGDMDEEDAITLLLKAAQHGGVNDKKARDIARPVVKTLGYLALALIQAGASIRQGICSLDDYLAVFATYRKQIMSDQLTQSPDNYQYTIYTTWEVSVQTIEGLASERAVDAIQILHILAFLHFEQVPATMFERAWNISQRSGDIEKPKTLAARIMEVFLCFGILAHLYSLLFTASLGSTRLRLPNILLQKGPRWNVYRFRQAIALLGKFSLISTDDEKQSYSMHPMVHFWARERLSKNDQSSWSQIATTILANSITPELEPSSQQYRRSLLPHIDACMQYEHSWATPRRKYSDDYVSQNAKFAAIYSECGIWIKARELQEGVMDLKQQSLGEKHPETLQAMTALAWSYWNLSRIDKAVELQRRVVKISSQALGAQDPKTLKAMDNLASTYWLCGRRHEACRLGEEAVEGLQRSLGPGHPDTLTAMENLGRTYMHLGRLEEGQSLQLKVLEARRKLFGPRNPDTLMAMANLGMTYHARGNLTDAEQLLQAVVATRKRVLGNEHAYTLWAINDLSKIYVDQGHGAEAEELLESIWEVVVRTLGEKHIGASMTMMNLARAYNGQGKWAKGCSTLTDLITTQLQTLGPQHPDTLVARSELARTYKYLDRLDEAETLFLDVIENMTKTLSPEHPWTKKAIGQLSAIYISQGRLDEAEALDLRLRP</sequence>
<evidence type="ECO:0008006" key="3">
    <source>
        <dbReference type="Google" id="ProtNLM"/>
    </source>
</evidence>
<organism evidence="1 2">
    <name type="scientific">Stereocaulon virgatum</name>
    <dbReference type="NCBI Taxonomy" id="373712"/>
    <lineage>
        <taxon>Eukaryota</taxon>
        <taxon>Fungi</taxon>
        <taxon>Dikarya</taxon>
        <taxon>Ascomycota</taxon>
        <taxon>Pezizomycotina</taxon>
        <taxon>Lecanoromycetes</taxon>
        <taxon>OSLEUM clade</taxon>
        <taxon>Lecanoromycetidae</taxon>
        <taxon>Lecanorales</taxon>
        <taxon>Lecanorineae</taxon>
        <taxon>Stereocaulaceae</taxon>
        <taxon>Stereocaulon</taxon>
    </lineage>
</organism>
<dbReference type="InterPro" id="IPR053137">
    <property type="entry name" value="NLR-like"/>
</dbReference>